<dbReference type="AlphaFoldDB" id="A0A7R9H9M3"/>
<sequence>MTSLMNKHSKRWTYNRKRLQAISSGVCGHYCCLYAVAKTARWILRRFTGLFSTINLYKNDQLAVTLFNCHFGSCPRCTRRGAQPCVSALDIKVLVNAIPVFDDDDDDDDDDADVDPCMPYG</sequence>
<evidence type="ECO:0000313" key="2">
    <source>
        <dbReference type="EMBL" id="CAD7414139.1"/>
    </source>
</evidence>
<reference evidence="2" key="1">
    <citation type="submission" date="2020-11" db="EMBL/GenBank/DDBJ databases">
        <authorList>
            <person name="Tran Van P."/>
        </authorList>
    </citation>
    <scope>NUCLEOTIDE SEQUENCE</scope>
</reference>
<name>A0A7R9H9M3_TIMPO</name>
<feature type="compositionally biased region" description="Acidic residues" evidence="1">
    <location>
        <begin position="101"/>
        <end position="114"/>
    </location>
</feature>
<gene>
    <name evidence="2" type="ORF">TPSB3V08_LOCUS9476</name>
</gene>
<proteinExistence type="predicted"/>
<dbReference type="EMBL" id="OD007580">
    <property type="protein sequence ID" value="CAD7414139.1"/>
    <property type="molecule type" value="Genomic_DNA"/>
</dbReference>
<feature type="region of interest" description="Disordered" evidence="1">
    <location>
        <begin position="101"/>
        <end position="121"/>
    </location>
</feature>
<accession>A0A7R9H9M3</accession>
<organism evidence="2">
    <name type="scientific">Timema poppense</name>
    <name type="common">Walking stick</name>
    <dbReference type="NCBI Taxonomy" id="170557"/>
    <lineage>
        <taxon>Eukaryota</taxon>
        <taxon>Metazoa</taxon>
        <taxon>Ecdysozoa</taxon>
        <taxon>Arthropoda</taxon>
        <taxon>Hexapoda</taxon>
        <taxon>Insecta</taxon>
        <taxon>Pterygota</taxon>
        <taxon>Neoptera</taxon>
        <taxon>Polyneoptera</taxon>
        <taxon>Phasmatodea</taxon>
        <taxon>Timematodea</taxon>
        <taxon>Timematoidea</taxon>
        <taxon>Timematidae</taxon>
        <taxon>Timema</taxon>
    </lineage>
</organism>
<evidence type="ECO:0000256" key="1">
    <source>
        <dbReference type="SAM" id="MobiDB-lite"/>
    </source>
</evidence>
<protein>
    <submittedName>
        <fullName evidence="2">Uncharacterized protein</fullName>
    </submittedName>
</protein>